<proteinExistence type="predicted"/>
<evidence type="ECO:0000313" key="2">
    <source>
        <dbReference type="EMBL" id="EFC43533.1"/>
    </source>
</evidence>
<accession>D2VI57</accession>
<evidence type="ECO:0000313" key="3">
    <source>
        <dbReference type="Proteomes" id="UP000006671"/>
    </source>
</evidence>
<protein>
    <submittedName>
        <fullName evidence="2">Predicted protein</fullName>
    </submittedName>
</protein>
<dbReference type="KEGG" id="ngr:NAEGRDRAFT_68570"/>
<feature type="compositionally biased region" description="Acidic residues" evidence="1">
    <location>
        <begin position="406"/>
        <end position="421"/>
    </location>
</feature>
<dbReference type="RefSeq" id="XP_002676277.1">
    <property type="nucleotide sequence ID" value="XM_002676231.1"/>
</dbReference>
<dbReference type="EMBL" id="GG738873">
    <property type="protein sequence ID" value="EFC43533.1"/>
    <property type="molecule type" value="Genomic_DNA"/>
</dbReference>
<evidence type="ECO:0000256" key="1">
    <source>
        <dbReference type="SAM" id="MobiDB-lite"/>
    </source>
</evidence>
<name>D2VI57_NAEGR</name>
<keyword evidence="3" id="KW-1185">Reference proteome</keyword>
<dbReference type="VEuPathDB" id="AmoebaDB:NAEGRDRAFT_68570"/>
<sequence length="443" mass="51997">MARRKRTLVTLTEPTPIIINGHVVPLTPFYLYFRKALLEYGHKLNDDQIDEILQLEASEVSDTADPSRYYFFGLCGDIYTEWNYFEEDEVRKYHDQYETVLHRFFERNKVVRAQCEEIQLSGKCGLKLNFDEFSHVCEFLDGSSMVNLAVTCKQFDFHYEKLIITLLSSNQFVEYFKRKRIEPRLSLLLSEKLSPELKQFKDSLDIKMIIDFKVLERQPGGNYDDFIIRQVVQLNSKETSIFKSKIRNYDGWIYDDDIIISIEKDPIILRDFIHSICKMISNTEPSLPLIFKPQLTHQYICTSKDDASEPDDPTDFSQVEISIYNKSEKFFDFVKVSTNNGSLNVLPFKNSKSISNLIENTNRFCKVVSLSEAADQYIDRNEPNLFRAKKKPLHKCRGLSNNSNFAEDEDEEDEEEEDEEDDKKIDLEKANEAMWNRFFKQLA</sequence>
<dbReference type="Proteomes" id="UP000006671">
    <property type="component" value="Unassembled WGS sequence"/>
</dbReference>
<organism evidence="3">
    <name type="scientific">Naegleria gruberi</name>
    <name type="common">Amoeba</name>
    <dbReference type="NCBI Taxonomy" id="5762"/>
    <lineage>
        <taxon>Eukaryota</taxon>
        <taxon>Discoba</taxon>
        <taxon>Heterolobosea</taxon>
        <taxon>Tetramitia</taxon>
        <taxon>Eutetramitia</taxon>
        <taxon>Vahlkampfiidae</taxon>
        <taxon>Naegleria</taxon>
    </lineage>
</organism>
<reference evidence="2 3" key="1">
    <citation type="journal article" date="2010" name="Cell">
        <title>The genome of Naegleria gruberi illuminates early eukaryotic versatility.</title>
        <authorList>
            <person name="Fritz-Laylin L.K."/>
            <person name="Prochnik S.E."/>
            <person name="Ginger M.L."/>
            <person name="Dacks J.B."/>
            <person name="Carpenter M.L."/>
            <person name="Field M.C."/>
            <person name="Kuo A."/>
            <person name="Paredez A."/>
            <person name="Chapman J."/>
            <person name="Pham J."/>
            <person name="Shu S."/>
            <person name="Neupane R."/>
            <person name="Cipriano M."/>
            <person name="Mancuso J."/>
            <person name="Tu H."/>
            <person name="Salamov A."/>
            <person name="Lindquist E."/>
            <person name="Shapiro H."/>
            <person name="Lucas S."/>
            <person name="Grigoriev I.V."/>
            <person name="Cande W.Z."/>
            <person name="Fulton C."/>
            <person name="Rokhsar D.S."/>
            <person name="Dawson S.C."/>
        </authorList>
    </citation>
    <scope>NUCLEOTIDE SEQUENCE [LARGE SCALE GENOMIC DNA]</scope>
    <source>
        <strain evidence="2 3">NEG-M</strain>
    </source>
</reference>
<gene>
    <name evidence="2" type="ORF">NAEGRDRAFT_68570</name>
</gene>
<dbReference type="GeneID" id="8853413"/>
<dbReference type="AlphaFoldDB" id="D2VI57"/>
<dbReference type="InParanoid" id="D2VI57"/>
<feature type="region of interest" description="Disordered" evidence="1">
    <location>
        <begin position="399"/>
        <end position="426"/>
    </location>
</feature>